<reference evidence="1" key="1">
    <citation type="submission" date="2018-10" db="EMBL/GenBank/DDBJ databases">
        <title>Hidden diversity of soil giant viruses.</title>
        <authorList>
            <person name="Schulz F."/>
            <person name="Alteio L."/>
            <person name="Goudeau D."/>
            <person name="Ryan E.M."/>
            <person name="Malmstrom R.R."/>
            <person name="Blanchard J."/>
            <person name="Woyke T."/>
        </authorList>
    </citation>
    <scope>NUCLEOTIDE SEQUENCE</scope>
    <source>
        <strain evidence="1">HYV1</strain>
    </source>
</reference>
<gene>
    <name evidence="1" type="ORF">Hyperionvirus1_203</name>
</gene>
<name>A0A3G5A7Y7_9VIRU</name>
<protein>
    <submittedName>
        <fullName evidence="1">Uncharacterized protein</fullName>
    </submittedName>
</protein>
<dbReference type="EMBL" id="MK072383">
    <property type="protein sequence ID" value="AYV82624.1"/>
    <property type="molecule type" value="Genomic_DNA"/>
</dbReference>
<proteinExistence type="predicted"/>
<organism evidence="1">
    <name type="scientific">Hyperionvirus sp</name>
    <dbReference type="NCBI Taxonomy" id="2487770"/>
    <lineage>
        <taxon>Viruses</taxon>
        <taxon>Varidnaviria</taxon>
        <taxon>Bamfordvirae</taxon>
        <taxon>Nucleocytoviricota</taxon>
        <taxon>Megaviricetes</taxon>
        <taxon>Imitervirales</taxon>
        <taxon>Mimiviridae</taxon>
        <taxon>Klosneuvirinae</taxon>
    </lineage>
</organism>
<accession>A0A3G5A7Y7</accession>
<sequence>MTDLFFLSIFSINHRRRQCHRLRLRIADVDIKKLKRSTPYNIHYFYHVILDHGFEMANTSSYSSVGTEEGKDVFPQEEEEEVEEYVADEDDEKIDLRKDTKIPAACFLYPTGVLINDDKVMELLGTEEVGVDVEWLYDKQQLVLVVVTHLLVDDLRKNNKWIAAGVSQGWLKFEACPPPTGESSVEFY</sequence>
<evidence type="ECO:0000313" key="1">
    <source>
        <dbReference type="EMBL" id="AYV82624.1"/>
    </source>
</evidence>